<dbReference type="Proteomes" id="UP000825890">
    <property type="component" value="Unassembled WGS sequence"/>
</dbReference>
<dbReference type="AlphaFoldDB" id="A0A9P3C3H6"/>
<name>A0A9P3C3H6_9PEZI</name>
<protein>
    <submittedName>
        <fullName evidence="2">Uncharacterized protein</fullName>
    </submittedName>
</protein>
<evidence type="ECO:0000313" key="3">
    <source>
        <dbReference type="Proteomes" id="UP000825890"/>
    </source>
</evidence>
<dbReference type="RefSeq" id="XP_044651246.1">
    <property type="nucleotide sequence ID" value="XM_044795311.1"/>
</dbReference>
<feature type="compositionally biased region" description="Polar residues" evidence="1">
    <location>
        <begin position="1"/>
        <end position="11"/>
    </location>
</feature>
<reference evidence="2 3" key="1">
    <citation type="submission" date="2021-01" db="EMBL/GenBank/DDBJ databases">
        <title>Cercospora kikuchii MAFF 305040 whole genome shotgun sequence.</title>
        <authorList>
            <person name="Kashiwa T."/>
            <person name="Suzuki T."/>
        </authorList>
    </citation>
    <scope>NUCLEOTIDE SEQUENCE [LARGE SCALE GENOMIC DNA]</scope>
    <source>
        <strain evidence="2 3">MAFF 305040</strain>
    </source>
</reference>
<dbReference type="OrthoDB" id="10324169at2759"/>
<sequence length="142" mass="15251">MPAQQILQYSSGKARPGLSQYQSRGSQVPTPYQSSWSSRANTATGQAGTQGSWYANSSSRPLSATSPAANSQYGNMGSWSQGNTEQASSQGFNQYLDSVMSTKTPTGTQSRQQVQPGPLPWDTRWMPDRSQAGVYSKSSTGK</sequence>
<keyword evidence="3" id="KW-1185">Reference proteome</keyword>
<accession>A0A9P3C3H6</accession>
<organism evidence="2 3">
    <name type="scientific">Cercospora kikuchii</name>
    <dbReference type="NCBI Taxonomy" id="84275"/>
    <lineage>
        <taxon>Eukaryota</taxon>
        <taxon>Fungi</taxon>
        <taxon>Dikarya</taxon>
        <taxon>Ascomycota</taxon>
        <taxon>Pezizomycotina</taxon>
        <taxon>Dothideomycetes</taxon>
        <taxon>Dothideomycetidae</taxon>
        <taxon>Mycosphaerellales</taxon>
        <taxon>Mycosphaerellaceae</taxon>
        <taxon>Cercospora</taxon>
    </lineage>
</organism>
<comment type="caution">
    <text evidence="2">The sequence shown here is derived from an EMBL/GenBank/DDBJ whole genome shotgun (WGS) entry which is preliminary data.</text>
</comment>
<evidence type="ECO:0000313" key="2">
    <source>
        <dbReference type="EMBL" id="GIZ36759.1"/>
    </source>
</evidence>
<gene>
    <name evidence="2" type="ORF">CKM354_000022600</name>
</gene>
<evidence type="ECO:0000256" key="1">
    <source>
        <dbReference type="SAM" id="MobiDB-lite"/>
    </source>
</evidence>
<dbReference type="EMBL" id="BOLY01000001">
    <property type="protein sequence ID" value="GIZ36759.1"/>
    <property type="molecule type" value="Genomic_DNA"/>
</dbReference>
<proteinExistence type="predicted"/>
<feature type="compositionally biased region" description="Polar residues" evidence="1">
    <location>
        <begin position="19"/>
        <end position="115"/>
    </location>
</feature>
<feature type="region of interest" description="Disordered" evidence="1">
    <location>
        <begin position="1"/>
        <end position="142"/>
    </location>
</feature>
<dbReference type="GeneID" id="68285801"/>